<evidence type="ECO:0000313" key="4">
    <source>
        <dbReference type="EMBL" id="CAL4800287.1"/>
    </source>
</evidence>
<protein>
    <submittedName>
        <fullName evidence="3">Uncharacterized protein</fullName>
    </submittedName>
</protein>
<sequence>MDPQISQRQPFGSSFASSAPAEERPKHGASGSTGAQQFLLDEARQEPAWPDILPIYLKKKLKKDLHSDVDAALRKVGATRAAGRAKVEQNELEEQLQQAKEAAKDISRQPANDKAAEKSKMEQLQDAMQSKQDVMKKELGATEQLLSADGRRDFAQEEQLEAEKNEALVLQSIKDAESEAQRRIKGRNTVVGAPAENKFGMVIETKQVCDQERNTEWHNGRCIVSGEKRSPDTPEEVAAMTAVKKAQDAYDESLEVVHSKNHIFKEADKRLKSAKAHLEFYQAHHKDETNESAALRSKMDAAKGDWDVAHVALNEAKAASKTKRAGLSEALRQAIDTERKEEALDDEDLHTIHDVRDRAEDDIERSEDAIAKLEEEQAEVVGGMAQKFTTEAHKHPIDSAQREDLEKEALWLQQWERQAKAEAHDLHERNLKDFVKDHVKEQQAAQHENDVSHQAFADAAAEGRDQEAFEKMILKPPDDGKDPKEILEEENREVAQLMKTDAGAGDDELKATRDQSEVQSHKNAIEFREFSNMKALKHGAFWVVQALGRQGSHP</sequence>
<name>A0A9P1DNS2_9DINO</name>
<dbReference type="EMBL" id="CAMXCT020005668">
    <property type="protein sequence ID" value="CAL1166350.1"/>
    <property type="molecule type" value="Genomic_DNA"/>
</dbReference>
<proteinExistence type="predicted"/>
<evidence type="ECO:0000256" key="2">
    <source>
        <dbReference type="SAM" id="MobiDB-lite"/>
    </source>
</evidence>
<keyword evidence="5" id="KW-1185">Reference proteome</keyword>
<feature type="region of interest" description="Disordered" evidence="2">
    <location>
        <begin position="79"/>
        <end position="132"/>
    </location>
</feature>
<feature type="region of interest" description="Disordered" evidence="2">
    <location>
        <begin position="497"/>
        <end position="521"/>
    </location>
</feature>
<dbReference type="Proteomes" id="UP001152797">
    <property type="component" value="Unassembled WGS sequence"/>
</dbReference>
<feature type="region of interest" description="Disordered" evidence="2">
    <location>
        <begin position="1"/>
        <end position="42"/>
    </location>
</feature>
<evidence type="ECO:0000256" key="1">
    <source>
        <dbReference type="SAM" id="Coils"/>
    </source>
</evidence>
<dbReference type="OrthoDB" id="10401763at2759"/>
<dbReference type="EMBL" id="CAMXCT010005668">
    <property type="protein sequence ID" value="CAI4012975.1"/>
    <property type="molecule type" value="Genomic_DNA"/>
</dbReference>
<feature type="compositionally biased region" description="Basic and acidic residues" evidence="2">
    <location>
        <begin position="114"/>
        <end position="123"/>
    </location>
</feature>
<feature type="coiled-coil region" evidence="1">
    <location>
        <begin position="327"/>
        <end position="379"/>
    </location>
</feature>
<dbReference type="EMBL" id="CAMXCT030005668">
    <property type="protein sequence ID" value="CAL4800287.1"/>
    <property type="molecule type" value="Genomic_DNA"/>
</dbReference>
<reference evidence="4 5" key="2">
    <citation type="submission" date="2024-05" db="EMBL/GenBank/DDBJ databases">
        <authorList>
            <person name="Chen Y."/>
            <person name="Shah S."/>
            <person name="Dougan E. K."/>
            <person name="Thang M."/>
            <person name="Chan C."/>
        </authorList>
    </citation>
    <scope>NUCLEOTIDE SEQUENCE [LARGE SCALE GENOMIC DNA]</scope>
</reference>
<feature type="compositionally biased region" description="Basic and acidic residues" evidence="2">
    <location>
        <begin position="507"/>
        <end position="521"/>
    </location>
</feature>
<accession>A0A9P1DNS2</accession>
<gene>
    <name evidence="3" type="ORF">C1SCF055_LOCUS37992</name>
</gene>
<keyword evidence="1" id="KW-0175">Coiled coil</keyword>
<feature type="compositionally biased region" description="Low complexity" evidence="2">
    <location>
        <begin position="10"/>
        <end position="20"/>
    </location>
</feature>
<evidence type="ECO:0000313" key="3">
    <source>
        <dbReference type="EMBL" id="CAI4012975.1"/>
    </source>
</evidence>
<dbReference type="AlphaFoldDB" id="A0A9P1DNS2"/>
<reference evidence="3" key="1">
    <citation type="submission" date="2022-10" db="EMBL/GenBank/DDBJ databases">
        <authorList>
            <person name="Chen Y."/>
            <person name="Dougan E. K."/>
            <person name="Chan C."/>
            <person name="Rhodes N."/>
            <person name="Thang M."/>
        </authorList>
    </citation>
    <scope>NUCLEOTIDE SEQUENCE</scope>
</reference>
<evidence type="ECO:0000313" key="5">
    <source>
        <dbReference type="Proteomes" id="UP001152797"/>
    </source>
</evidence>
<organism evidence="3">
    <name type="scientific">Cladocopium goreaui</name>
    <dbReference type="NCBI Taxonomy" id="2562237"/>
    <lineage>
        <taxon>Eukaryota</taxon>
        <taxon>Sar</taxon>
        <taxon>Alveolata</taxon>
        <taxon>Dinophyceae</taxon>
        <taxon>Suessiales</taxon>
        <taxon>Symbiodiniaceae</taxon>
        <taxon>Cladocopium</taxon>
    </lineage>
</organism>
<comment type="caution">
    <text evidence="3">The sequence shown here is derived from an EMBL/GenBank/DDBJ whole genome shotgun (WGS) entry which is preliminary data.</text>
</comment>